<feature type="region of interest" description="Disordered" evidence="1">
    <location>
        <begin position="45"/>
        <end position="64"/>
    </location>
</feature>
<gene>
    <name evidence="2" type="ORF">GCM10010946_31930</name>
</gene>
<accession>A0ABQ2Y374</accession>
<comment type="caution">
    <text evidence="2">The sequence shown here is derived from an EMBL/GenBank/DDBJ whole genome shotgun (WGS) entry which is preliminary data.</text>
</comment>
<protein>
    <submittedName>
        <fullName evidence="2">Uncharacterized protein</fullName>
    </submittedName>
</protein>
<dbReference type="EMBL" id="BMYU01000009">
    <property type="protein sequence ID" value="GGX50791.1"/>
    <property type="molecule type" value="Genomic_DNA"/>
</dbReference>
<proteinExistence type="predicted"/>
<evidence type="ECO:0000313" key="3">
    <source>
        <dbReference type="Proteomes" id="UP000653343"/>
    </source>
</evidence>
<keyword evidence="3" id="KW-1185">Reference proteome</keyword>
<name>A0ABQ2Y374_9BURK</name>
<evidence type="ECO:0000256" key="1">
    <source>
        <dbReference type="SAM" id="MobiDB-lite"/>
    </source>
</evidence>
<dbReference type="Proteomes" id="UP000653343">
    <property type="component" value="Unassembled WGS sequence"/>
</dbReference>
<evidence type="ECO:0000313" key="2">
    <source>
        <dbReference type="EMBL" id="GGX50791.1"/>
    </source>
</evidence>
<organism evidence="2 3">
    <name type="scientific">Undibacterium squillarum</name>
    <dbReference type="NCBI Taxonomy" id="1131567"/>
    <lineage>
        <taxon>Bacteria</taxon>
        <taxon>Pseudomonadati</taxon>
        <taxon>Pseudomonadota</taxon>
        <taxon>Betaproteobacteria</taxon>
        <taxon>Burkholderiales</taxon>
        <taxon>Oxalobacteraceae</taxon>
        <taxon>Undibacterium</taxon>
    </lineage>
</organism>
<sequence>MEKALNCAEIVICDFVTAGVSADDRRIAVPESAFRSKTGLKRSPIRRPVCVRRTSGKRNLPDKR</sequence>
<reference evidence="3" key="1">
    <citation type="journal article" date="2019" name="Int. J. Syst. Evol. Microbiol.">
        <title>The Global Catalogue of Microorganisms (GCM) 10K type strain sequencing project: providing services to taxonomists for standard genome sequencing and annotation.</title>
        <authorList>
            <consortium name="The Broad Institute Genomics Platform"/>
            <consortium name="The Broad Institute Genome Sequencing Center for Infectious Disease"/>
            <person name="Wu L."/>
            <person name="Ma J."/>
        </authorList>
    </citation>
    <scope>NUCLEOTIDE SEQUENCE [LARGE SCALE GENOMIC DNA]</scope>
    <source>
        <strain evidence="3">KCTC 23917</strain>
    </source>
</reference>